<sequence length="127" mass="14431">MSSYNRSSLPQSGFLHQVESTAIRLPTSGRVYLNPASYIRGRVYLNPASYIRGRVYLNPASHNRTGRWSIPQSGFPQQDRSMECTAIRLPSSPCMIFSAVCPGIANKCILLDLGLFHLFLWEWRYFA</sequence>
<proteinExistence type="predicted"/>
<organism evidence="1 2">
    <name type="scientific">Petrolisthes cinctipes</name>
    <name type="common">Flat porcelain crab</name>
    <dbReference type="NCBI Taxonomy" id="88211"/>
    <lineage>
        <taxon>Eukaryota</taxon>
        <taxon>Metazoa</taxon>
        <taxon>Ecdysozoa</taxon>
        <taxon>Arthropoda</taxon>
        <taxon>Crustacea</taxon>
        <taxon>Multicrustacea</taxon>
        <taxon>Malacostraca</taxon>
        <taxon>Eumalacostraca</taxon>
        <taxon>Eucarida</taxon>
        <taxon>Decapoda</taxon>
        <taxon>Pleocyemata</taxon>
        <taxon>Anomura</taxon>
        <taxon>Galatheoidea</taxon>
        <taxon>Porcellanidae</taxon>
        <taxon>Petrolisthes</taxon>
    </lineage>
</organism>
<gene>
    <name evidence="1" type="ORF">Pcinc_044396</name>
</gene>
<name>A0AAE1EGY8_PETCI</name>
<evidence type="ECO:0000313" key="1">
    <source>
        <dbReference type="EMBL" id="KAK3848831.1"/>
    </source>
</evidence>
<evidence type="ECO:0000313" key="2">
    <source>
        <dbReference type="Proteomes" id="UP001286313"/>
    </source>
</evidence>
<protein>
    <submittedName>
        <fullName evidence="1">Uncharacterized protein</fullName>
    </submittedName>
</protein>
<comment type="caution">
    <text evidence="1">The sequence shown here is derived from an EMBL/GenBank/DDBJ whole genome shotgun (WGS) entry which is preliminary data.</text>
</comment>
<reference evidence="1" key="1">
    <citation type="submission" date="2023-10" db="EMBL/GenBank/DDBJ databases">
        <title>Genome assemblies of two species of porcelain crab, Petrolisthes cinctipes and Petrolisthes manimaculis (Anomura: Porcellanidae).</title>
        <authorList>
            <person name="Angst P."/>
        </authorList>
    </citation>
    <scope>NUCLEOTIDE SEQUENCE</scope>
    <source>
        <strain evidence="1">PB745_01</strain>
        <tissue evidence="1">Gill</tissue>
    </source>
</reference>
<accession>A0AAE1EGY8</accession>
<dbReference type="AlphaFoldDB" id="A0AAE1EGY8"/>
<dbReference type="EMBL" id="JAWQEG010009324">
    <property type="protein sequence ID" value="KAK3848831.1"/>
    <property type="molecule type" value="Genomic_DNA"/>
</dbReference>
<dbReference type="Proteomes" id="UP001286313">
    <property type="component" value="Unassembled WGS sequence"/>
</dbReference>
<keyword evidence="2" id="KW-1185">Reference proteome</keyword>